<accession>A0A0D2JSM7</accession>
<sequence length="103" mass="11601">MTGQTTATIAEQPTGTAQHIEYADENDSPFHVTLAQQQETDSDRQGYVGPWPLRRRSISSWYVLSDRSDATRSSIPEYTGNSAVLNSATKPIFCRLQFERSFQ</sequence>
<proteinExistence type="predicted"/>
<protein>
    <submittedName>
        <fullName evidence="1">Uncharacterized protein</fullName>
    </submittedName>
</protein>
<dbReference type="AlphaFoldDB" id="A0A0D2JSM7"/>
<evidence type="ECO:0000313" key="2">
    <source>
        <dbReference type="Proteomes" id="UP000053411"/>
    </source>
</evidence>
<dbReference type="GeneID" id="27713489"/>
<name>A0A0D2JSM7_9EURO</name>
<dbReference type="EMBL" id="KN848077">
    <property type="protein sequence ID" value="KIX96477.1"/>
    <property type="molecule type" value="Genomic_DNA"/>
</dbReference>
<dbReference type="RefSeq" id="XP_016630600.1">
    <property type="nucleotide sequence ID" value="XM_016778240.1"/>
</dbReference>
<keyword evidence="2" id="KW-1185">Reference proteome</keyword>
<dbReference type="Proteomes" id="UP000053411">
    <property type="component" value="Unassembled WGS sequence"/>
</dbReference>
<evidence type="ECO:0000313" key="1">
    <source>
        <dbReference type="EMBL" id="KIX96477.1"/>
    </source>
</evidence>
<gene>
    <name evidence="1" type="ORF">Z520_07743</name>
</gene>
<organism evidence="1 2">
    <name type="scientific">Fonsecaea multimorphosa CBS 102226</name>
    <dbReference type="NCBI Taxonomy" id="1442371"/>
    <lineage>
        <taxon>Eukaryota</taxon>
        <taxon>Fungi</taxon>
        <taxon>Dikarya</taxon>
        <taxon>Ascomycota</taxon>
        <taxon>Pezizomycotina</taxon>
        <taxon>Eurotiomycetes</taxon>
        <taxon>Chaetothyriomycetidae</taxon>
        <taxon>Chaetothyriales</taxon>
        <taxon>Herpotrichiellaceae</taxon>
        <taxon>Fonsecaea</taxon>
    </lineage>
</organism>
<dbReference type="VEuPathDB" id="FungiDB:Z520_07743"/>
<reference evidence="1 2" key="1">
    <citation type="submission" date="2015-01" db="EMBL/GenBank/DDBJ databases">
        <title>The Genome Sequence of Fonsecaea multimorphosa CBS 102226.</title>
        <authorList>
            <consortium name="The Broad Institute Genomics Platform"/>
            <person name="Cuomo C."/>
            <person name="de Hoog S."/>
            <person name="Gorbushina A."/>
            <person name="Stielow B."/>
            <person name="Teixiera M."/>
            <person name="Abouelleil A."/>
            <person name="Chapman S.B."/>
            <person name="Priest M."/>
            <person name="Young S.K."/>
            <person name="Wortman J."/>
            <person name="Nusbaum C."/>
            <person name="Birren B."/>
        </authorList>
    </citation>
    <scope>NUCLEOTIDE SEQUENCE [LARGE SCALE GENOMIC DNA]</scope>
    <source>
        <strain evidence="1 2">CBS 102226</strain>
    </source>
</reference>